<sequence>MSKREKYLLLILIIYISNIVRIHSFLTLNALNGSDHECIDRCTCNFNNNQMKCKLEDLPTTDIPSGITQIIITDGHLRCDCSIAHIIRWAQENKVGLEGKCNSPTRYKDKNLSDINLSVLVASCNKGSDFELEVNQIAWRLDGNCTGLESRLSDCNIQIDDVADDCPIATVKCLEDEGGDPTNCNFQKGFCGWSKINSDYLSWIWLNNNHNHEGYQVLVSLTNHTKSQSAVSLQSPVLKPLKNKVQVYVEYYFSGIIDAQLLLQIQLEYDDEYTTLYSLNMEEHNWNNASVTITMNHNNFRIRFTVKNGQNSDGEIGIGQIKLTDCKLRDDEENRPNNRFVIIVVVICAITIFPPSIFIYAYVVKSRSENGPEIQINLPCSSTCKILSTVCYCCGPRSSNTFEILEETNANYEAPNYETVEPPIRSESPPIFPPDFQESLDNLHHDAPPPYYQTLTENSNMNSNNDIQLSLITLEIANSERNLLPSYDSVIASERS</sequence>
<feature type="transmembrane region" description="Helical" evidence="1">
    <location>
        <begin position="7"/>
        <end position="26"/>
    </location>
</feature>
<dbReference type="GO" id="GO:0016020">
    <property type="term" value="C:membrane"/>
    <property type="evidence" value="ECO:0007669"/>
    <property type="project" value="InterPro"/>
</dbReference>
<evidence type="ECO:0000313" key="4">
    <source>
        <dbReference type="Proteomes" id="UP000009022"/>
    </source>
</evidence>
<dbReference type="InParanoid" id="B3RLN1"/>
<dbReference type="InterPro" id="IPR000998">
    <property type="entry name" value="MAM_dom"/>
</dbReference>
<feature type="transmembrane region" description="Helical" evidence="1">
    <location>
        <begin position="340"/>
        <end position="363"/>
    </location>
</feature>
<dbReference type="InterPro" id="IPR032675">
    <property type="entry name" value="LRR_dom_sf"/>
</dbReference>
<evidence type="ECO:0000313" key="3">
    <source>
        <dbReference type="EMBL" id="EDV28812.1"/>
    </source>
</evidence>
<keyword evidence="1" id="KW-0812">Transmembrane</keyword>
<keyword evidence="1" id="KW-0472">Membrane</keyword>
<dbReference type="Gene3D" id="2.60.120.200">
    <property type="match status" value="1"/>
</dbReference>
<dbReference type="EMBL" id="DS985241">
    <property type="protein sequence ID" value="EDV28812.1"/>
    <property type="molecule type" value="Genomic_DNA"/>
</dbReference>
<dbReference type="InterPro" id="IPR013320">
    <property type="entry name" value="ConA-like_dom_sf"/>
</dbReference>
<feature type="domain" description="MAM" evidence="2">
    <location>
        <begin position="182"/>
        <end position="328"/>
    </location>
</feature>
<dbReference type="RefSeq" id="XP_002108014.1">
    <property type="nucleotide sequence ID" value="XM_002107978.1"/>
</dbReference>
<dbReference type="GeneID" id="6749229"/>
<protein>
    <recommendedName>
        <fullName evidence="2">MAM domain-containing protein</fullName>
    </recommendedName>
</protein>
<dbReference type="KEGG" id="tad:TRIADDRAFT_52061"/>
<dbReference type="HOGENOM" id="CLU_550233_0_0_1"/>
<dbReference type="Proteomes" id="UP000009022">
    <property type="component" value="Unassembled WGS sequence"/>
</dbReference>
<dbReference type="SUPFAM" id="SSF49899">
    <property type="entry name" value="Concanavalin A-like lectins/glucanases"/>
    <property type="match status" value="1"/>
</dbReference>
<reference evidence="3 4" key="1">
    <citation type="journal article" date="2008" name="Nature">
        <title>The Trichoplax genome and the nature of placozoans.</title>
        <authorList>
            <person name="Srivastava M."/>
            <person name="Begovic E."/>
            <person name="Chapman J."/>
            <person name="Putnam N.H."/>
            <person name="Hellsten U."/>
            <person name="Kawashima T."/>
            <person name="Kuo A."/>
            <person name="Mitros T."/>
            <person name="Salamov A."/>
            <person name="Carpenter M.L."/>
            <person name="Signorovitch A.Y."/>
            <person name="Moreno M.A."/>
            <person name="Kamm K."/>
            <person name="Grimwood J."/>
            <person name="Schmutz J."/>
            <person name="Shapiro H."/>
            <person name="Grigoriev I.V."/>
            <person name="Buss L.W."/>
            <person name="Schierwater B."/>
            <person name="Dellaporta S.L."/>
            <person name="Rokhsar D.S."/>
        </authorList>
    </citation>
    <scope>NUCLEOTIDE SEQUENCE [LARGE SCALE GENOMIC DNA]</scope>
    <source>
        <strain evidence="3 4">Grell-BS-1999</strain>
    </source>
</reference>
<dbReference type="PROSITE" id="PS50060">
    <property type="entry name" value="MAM_2"/>
    <property type="match status" value="1"/>
</dbReference>
<dbReference type="AlphaFoldDB" id="B3RLN1"/>
<dbReference type="Pfam" id="PF00629">
    <property type="entry name" value="MAM"/>
    <property type="match status" value="1"/>
</dbReference>
<keyword evidence="4" id="KW-1185">Reference proteome</keyword>
<proteinExistence type="predicted"/>
<dbReference type="Gene3D" id="3.80.10.10">
    <property type="entry name" value="Ribonuclease Inhibitor"/>
    <property type="match status" value="1"/>
</dbReference>
<dbReference type="PhylomeDB" id="B3RLN1"/>
<keyword evidence="1" id="KW-1133">Transmembrane helix</keyword>
<dbReference type="SMART" id="SM00137">
    <property type="entry name" value="MAM"/>
    <property type="match status" value="1"/>
</dbReference>
<evidence type="ECO:0000259" key="2">
    <source>
        <dbReference type="PROSITE" id="PS50060"/>
    </source>
</evidence>
<organism evidence="3 4">
    <name type="scientific">Trichoplax adhaerens</name>
    <name type="common">Trichoplax reptans</name>
    <dbReference type="NCBI Taxonomy" id="10228"/>
    <lineage>
        <taxon>Eukaryota</taxon>
        <taxon>Metazoa</taxon>
        <taxon>Placozoa</taxon>
        <taxon>Uniplacotomia</taxon>
        <taxon>Trichoplacea</taxon>
        <taxon>Trichoplacidae</taxon>
        <taxon>Trichoplax</taxon>
    </lineage>
</organism>
<gene>
    <name evidence="3" type="ORF">TRIADDRAFT_52061</name>
</gene>
<name>B3RLN1_TRIAD</name>
<evidence type="ECO:0000256" key="1">
    <source>
        <dbReference type="SAM" id="Phobius"/>
    </source>
</evidence>
<dbReference type="CTD" id="6749229"/>
<accession>B3RLN1</accession>